<dbReference type="Proteomes" id="UP000214646">
    <property type="component" value="Unassembled WGS sequence"/>
</dbReference>
<dbReference type="Pfam" id="PF08241">
    <property type="entry name" value="Methyltransf_11"/>
    <property type="match status" value="1"/>
</dbReference>
<dbReference type="OrthoDB" id="9795634at2"/>
<dbReference type="CDD" id="cd02440">
    <property type="entry name" value="AdoMet_MTases"/>
    <property type="match status" value="1"/>
</dbReference>
<protein>
    <submittedName>
        <fullName evidence="2">Methyltransferase type 11</fullName>
    </submittedName>
</protein>
<dbReference type="GO" id="GO:0032259">
    <property type="term" value="P:methylation"/>
    <property type="evidence" value="ECO:0007669"/>
    <property type="project" value="UniProtKB-KW"/>
</dbReference>
<evidence type="ECO:0000313" key="3">
    <source>
        <dbReference type="Proteomes" id="UP000214646"/>
    </source>
</evidence>
<keyword evidence="3" id="KW-1185">Reference proteome</keyword>
<proteinExistence type="predicted"/>
<dbReference type="EMBL" id="NIDE01000018">
    <property type="protein sequence ID" value="OWK35296.1"/>
    <property type="molecule type" value="Genomic_DNA"/>
</dbReference>
<dbReference type="InterPro" id="IPR029063">
    <property type="entry name" value="SAM-dependent_MTases_sf"/>
</dbReference>
<dbReference type="Gene3D" id="3.40.50.150">
    <property type="entry name" value="Vaccinia Virus protein VP39"/>
    <property type="match status" value="1"/>
</dbReference>
<dbReference type="GO" id="GO:0008757">
    <property type="term" value="F:S-adenosylmethionine-dependent methyltransferase activity"/>
    <property type="evidence" value="ECO:0007669"/>
    <property type="project" value="InterPro"/>
</dbReference>
<dbReference type="RefSeq" id="WP_088259898.1">
    <property type="nucleotide sequence ID" value="NZ_NIDE01000018.1"/>
</dbReference>
<evidence type="ECO:0000259" key="1">
    <source>
        <dbReference type="Pfam" id="PF08241"/>
    </source>
</evidence>
<evidence type="ECO:0000313" key="2">
    <source>
        <dbReference type="EMBL" id="OWK35296.1"/>
    </source>
</evidence>
<keyword evidence="2" id="KW-0808">Transferase</keyword>
<name>A0A225DD95_9BACT</name>
<keyword evidence="2" id="KW-0489">Methyltransferase</keyword>
<feature type="domain" description="Methyltransferase type 11" evidence="1">
    <location>
        <begin position="39"/>
        <end position="136"/>
    </location>
</feature>
<comment type="caution">
    <text evidence="2">The sequence shown here is derived from an EMBL/GenBank/DDBJ whole genome shotgun (WGS) entry which is preliminary data.</text>
</comment>
<dbReference type="PANTHER" id="PTHR43591">
    <property type="entry name" value="METHYLTRANSFERASE"/>
    <property type="match status" value="1"/>
</dbReference>
<gene>
    <name evidence="2" type="ORF">FRUB_09457</name>
</gene>
<dbReference type="SUPFAM" id="SSF53335">
    <property type="entry name" value="S-adenosyl-L-methionine-dependent methyltransferases"/>
    <property type="match status" value="1"/>
</dbReference>
<sequence>MADQASDYDAYQESFHKAFRAELQGILDALPIPGDGDVLDVPCGNGFYTRRLTERMGPGGRLTAVDASGEYLRRAREAVAGSKAEVKVRKANAYKLPFPDGTFDLVWCAQSLISLDPDRAVREMFRVVKRSGVVAILEVDEFHHVLLPLPVELEAAMPLAVQAASLERYGDGKKLAPARGLRRVLKNAKFRCVRRVTYPFDRAAPFDLHTTAFLKRHVDYLRSFAYPHLPAPMQAVFDRVTDPGKAKSLFRLTDAEVVCINAVYLASV</sequence>
<dbReference type="InterPro" id="IPR013216">
    <property type="entry name" value="Methyltransf_11"/>
</dbReference>
<reference evidence="3" key="1">
    <citation type="submission" date="2017-06" db="EMBL/GenBank/DDBJ databases">
        <title>Genome analysis of Fimbriiglobus ruber SP5, the first member of the order Planctomycetales with confirmed chitinolytic capability.</title>
        <authorList>
            <person name="Ravin N.V."/>
            <person name="Rakitin A.L."/>
            <person name="Ivanova A.A."/>
            <person name="Beletsky A.V."/>
            <person name="Kulichevskaya I.S."/>
            <person name="Mardanov A.V."/>
            <person name="Dedysh S.N."/>
        </authorList>
    </citation>
    <scope>NUCLEOTIDE SEQUENCE [LARGE SCALE GENOMIC DNA]</scope>
    <source>
        <strain evidence="3">SP5</strain>
    </source>
</reference>
<accession>A0A225DD95</accession>
<dbReference type="AlphaFoldDB" id="A0A225DD95"/>
<organism evidence="2 3">
    <name type="scientific">Fimbriiglobus ruber</name>
    <dbReference type="NCBI Taxonomy" id="1908690"/>
    <lineage>
        <taxon>Bacteria</taxon>
        <taxon>Pseudomonadati</taxon>
        <taxon>Planctomycetota</taxon>
        <taxon>Planctomycetia</taxon>
        <taxon>Gemmatales</taxon>
        <taxon>Gemmataceae</taxon>
        <taxon>Fimbriiglobus</taxon>
    </lineage>
</organism>